<reference evidence="1" key="1">
    <citation type="submission" date="2023-04" db="EMBL/GenBank/DDBJ databases">
        <title>Draft Genome sequencing of Naganishia species isolated from polar environments using Oxford Nanopore Technology.</title>
        <authorList>
            <person name="Leo P."/>
            <person name="Venkateswaran K."/>
        </authorList>
    </citation>
    <scope>NUCLEOTIDE SEQUENCE</scope>
    <source>
        <strain evidence="1">MNA-CCFEE 5425</strain>
    </source>
</reference>
<accession>A0ACC2XNF8</accession>
<keyword evidence="2" id="KW-1185">Reference proteome</keyword>
<organism evidence="1 2">
    <name type="scientific">Naganishia vaughanmartiniae</name>
    <dbReference type="NCBI Taxonomy" id="1424756"/>
    <lineage>
        <taxon>Eukaryota</taxon>
        <taxon>Fungi</taxon>
        <taxon>Dikarya</taxon>
        <taxon>Basidiomycota</taxon>
        <taxon>Agaricomycotina</taxon>
        <taxon>Tremellomycetes</taxon>
        <taxon>Filobasidiales</taxon>
        <taxon>Filobasidiaceae</taxon>
        <taxon>Naganishia</taxon>
    </lineage>
</organism>
<dbReference type="EMBL" id="JASBWU010000001">
    <property type="protein sequence ID" value="KAJ9125528.1"/>
    <property type="molecule type" value="Genomic_DNA"/>
</dbReference>
<evidence type="ECO:0000313" key="1">
    <source>
        <dbReference type="EMBL" id="KAJ9125528.1"/>
    </source>
</evidence>
<proteinExistence type="predicted"/>
<protein>
    <submittedName>
        <fullName evidence="1">Uncharacterized protein</fullName>
    </submittedName>
</protein>
<dbReference type="Proteomes" id="UP001243375">
    <property type="component" value="Unassembled WGS sequence"/>
</dbReference>
<evidence type="ECO:0000313" key="2">
    <source>
        <dbReference type="Proteomes" id="UP001243375"/>
    </source>
</evidence>
<sequence length="82" mass="9422">MPRFYHFQPTKLAEIVTASLEQQTLHNSTDTYALVEDVITRIAAAYPETRVRTDFRDRDEWMWNNAGGAMGSMFIVHASITE</sequence>
<name>A0ACC2XNF8_9TREE</name>
<gene>
    <name evidence="1" type="ORF">QFC22_000489</name>
</gene>
<comment type="caution">
    <text evidence="1">The sequence shown here is derived from an EMBL/GenBank/DDBJ whole genome shotgun (WGS) entry which is preliminary data.</text>
</comment>